<sequence>MLSYTYDASQLTIQESQNGDDIEFRIHVLGGDAVDGQIKGVQHDFENNHVLTDVLFYAYKNHDYQFIVRPDFYDDFLLSLMKHRLLTGLTWT</sequence>
<dbReference type="EMBL" id="RXHU01000005">
    <property type="protein sequence ID" value="RTE11619.1"/>
    <property type="molecule type" value="Genomic_DNA"/>
</dbReference>
<accession>A0A430JKS9</accession>
<dbReference type="AlphaFoldDB" id="A0A430JKS9"/>
<dbReference type="Proteomes" id="UP000276128">
    <property type="component" value="Unassembled WGS sequence"/>
</dbReference>
<reference evidence="1 2" key="1">
    <citation type="submission" date="2018-12" db="EMBL/GenBank/DDBJ databases">
        <title>Bacillus ochoae sp. nov., Paenibacillus whitsoniae sp. nov., Paenibacillus spiritus sp. nov. Isolated from the Mars Exploration Rover during spacecraft assembly.</title>
        <authorList>
            <person name="Seuylemezian A."/>
            <person name="Vaishampayan P."/>
        </authorList>
    </citation>
    <scope>NUCLEOTIDE SEQUENCE [LARGE SCALE GENOMIC DNA]</scope>
    <source>
        <strain evidence="1 2">MER 54</strain>
    </source>
</reference>
<name>A0A430JKS9_9BACL</name>
<evidence type="ECO:0000313" key="1">
    <source>
        <dbReference type="EMBL" id="RTE11619.1"/>
    </source>
</evidence>
<dbReference type="RefSeq" id="WP_126139338.1">
    <property type="nucleotide sequence ID" value="NZ_RXHU01000005.1"/>
</dbReference>
<gene>
    <name evidence="1" type="ORF">EJQ19_00935</name>
</gene>
<keyword evidence="2" id="KW-1185">Reference proteome</keyword>
<evidence type="ECO:0000313" key="2">
    <source>
        <dbReference type="Proteomes" id="UP000276128"/>
    </source>
</evidence>
<protein>
    <submittedName>
        <fullName evidence="1">Uncharacterized protein</fullName>
    </submittedName>
</protein>
<organism evidence="1 2">
    <name type="scientific">Paenibacillus whitsoniae</name>
    <dbReference type="NCBI Taxonomy" id="2496558"/>
    <lineage>
        <taxon>Bacteria</taxon>
        <taxon>Bacillati</taxon>
        <taxon>Bacillota</taxon>
        <taxon>Bacilli</taxon>
        <taxon>Bacillales</taxon>
        <taxon>Paenibacillaceae</taxon>
        <taxon>Paenibacillus</taxon>
    </lineage>
</organism>
<proteinExistence type="predicted"/>
<dbReference type="OrthoDB" id="2941641at2"/>
<comment type="caution">
    <text evidence="1">The sequence shown here is derived from an EMBL/GenBank/DDBJ whole genome shotgun (WGS) entry which is preliminary data.</text>
</comment>